<dbReference type="SMART" id="SM00558">
    <property type="entry name" value="JmjC"/>
    <property type="match status" value="1"/>
</dbReference>
<organism evidence="2 3">
    <name type="scientific">Labrys neptuniae</name>
    <dbReference type="NCBI Taxonomy" id="376174"/>
    <lineage>
        <taxon>Bacteria</taxon>
        <taxon>Pseudomonadati</taxon>
        <taxon>Pseudomonadota</taxon>
        <taxon>Alphaproteobacteria</taxon>
        <taxon>Hyphomicrobiales</taxon>
        <taxon>Xanthobacteraceae</taxon>
        <taxon>Labrys</taxon>
    </lineage>
</organism>
<name>A0ABV3PE94_9HYPH</name>
<comment type="caution">
    <text evidence="2">The sequence shown here is derived from an EMBL/GenBank/DDBJ whole genome shotgun (WGS) entry which is preliminary data.</text>
</comment>
<sequence length="284" mass="32277">MFEIPEIVKTARSIIESGNAADFLALDLRKESISSKFTEAAQHDRLTEVIERLGEGGSWIRLSRTQDYNGDYARVLAKLIDEIGIYADRPFRQEVTWATLTVILTSPGISTPFHIDHESNFLFQIQGEKDVCLFDPGDREVLPEIELERFYASSYNTPRYKPELQSHGQIFKLTPGEAVHHPPVAPHWVKNGSNISVSLSISFCMRPLEQRARIYQANFMLRQLRLKPRPPGLSPRRDALKAKLVSALEMPNPKTFQDIVYSPMTRLKSPMQFLKKVSGHRGSA</sequence>
<dbReference type="EMBL" id="JBFNQD010000001">
    <property type="protein sequence ID" value="MEW9303954.1"/>
    <property type="molecule type" value="Genomic_DNA"/>
</dbReference>
<dbReference type="Pfam" id="PF13621">
    <property type="entry name" value="Cupin_8"/>
    <property type="match status" value="1"/>
</dbReference>
<gene>
    <name evidence="2" type="ORF">ABXS05_00275</name>
</gene>
<evidence type="ECO:0000313" key="2">
    <source>
        <dbReference type="EMBL" id="MEW9303954.1"/>
    </source>
</evidence>
<evidence type="ECO:0000259" key="1">
    <source>
        <dbReference type="PROSITE" id="PS51184"/>
    </source>
</evidence>
<reference evidence="2 3" key="1">
    <citation type="submission" date="2024-07" db="EMBL/GenBank/DDBJ databases">
        <title>Description of Labrys sedimenti sp. nov., isolated from a diclofenac-degrading enrichment culture.</title>
        <authorList>
            <person name="Tancsics A."/>
            <person name="Csepanyi A."/>
        </authorList>
    </citation>
    <scope>NUCLEOTIDE SEQUENCE [LARGE SCALE GENOMIC DNA]</scope>
    <source>
        <strain evidence="2 3">LMG 23578</strain>
    </source>
</reference>
<evidence type="ECO:0000313" key="3">
    <source>
        <dbReference type="Proteomes" id="UP001555786"/>
    </source>
</evidence>
<dbReference type="PROSITE" id="PS51184">
    <property type="entry name" value="JMJC"/>
    <property type="match status" value="1"/>
</dbReference>
<protein>
    <submittedName>
        <fullName evidence="2">Cupin-like domain-containing protein</fullName>
    </submittedName>
</protein>
<feature type="domain" description="JmjC" evidence="1">
    <location>
        <begin position="78"/>
        <end position="220"/>
    </location>
</feature>
<keyword evidence="3" id="KW-1185">Reference proteome</keyword>
<dbReference type="SUPFAM" id="SSF51197">
    <property type="entry name" value="Clavaminate synthase-like"/>
    <property type="match status" value="1"/>
</dbReference>
<dbReference type="InterPro" id="IPR041667">
    <property type="entry name" value="Cupin_8"/>
</dbReference>
<dbReference type="InterPro" id="IPR003347">
    <property type="entry name" value="JmjC_dom"/>
</dbReference>
<dbReference type="Proteomes" id="UP001555786">
    <property type="component" value="Unassembled WGS sequence"/>
</dbReference>
<dbReference type="RefSeq" id="WP_367622518.1">
    <property type="nucleotide sequence ID" value="NZ_JBFNQD010000001.1"/>
</dbReference>
<dbReference type="Gene3D" id="2.60.120.650">
    <property type="entry name" value="Cupin"/>
    <property type="match status" value="1"/>
</dbReference>
<proteinExistence type="predicted"/>
<accession>A0ABV3PE94</accession>